<evidence type="ECO:0000313" key="2">
    <source>
        <dbReference type="EMBL" id="KAF7924270.1"/>
    </source>
</evidence>
<name>A0ABQ7IHM0_9HELO</name>
<feature type="region of interest" description="Disordered" evidence="1">
    <location>
        <begin position="239"/>
        <end position="357"/>
    </location>
</feature>
<accession>A0ABQ7IHM0</accession>
<keyword evidence="3" id="KW-1185">Reference proteome</keyword>
<organism evidence="2 3">
    <name type="scientific">Botrytis deweyae</name>
    <dbReference type="NCBI Taxonomy" id="2478750"/>
    <lineage>
        <taxon>Eukaryota</taxon>
        <taxon>Fungi</taxon>
        <taxon>Dikarya</taxon>
        <taxon>Ascomycota</taxon>
        <taxon>Pezizomycotina</taxon>
        <taxon>Leotiomycetes</taxon>
        <taxon>Helotiales</taxon>
        <taxon>Sclerotiniaceae</taxon>
        <taxon>Botrytis</taxon>
    </lineage>
</organism>
<evidence type="ECO:0000256" key="1">
    <source>
        <dbReference type="SAM" id="MobiDB-lite"/>
    </source>
</evidence>
<dbReference type="RefSeq" id="XP_038808594.1">
    <property type="nucleotide sequence ID" value="XM_038954944.1"/>
</dbReference>
<feature type="compositionally biased region" description="Low complexity" evidence="1">
    <location>
        <begin position="270"/>
        <end position="287"/>
    </location>
</feature>
<feature type="compositionally biased region" description="Polar residues" evidence="1">
    <location>
        <begin position="18"/>
        <end position="27"/>
    </location>
</feature>
<feature type="region of interest" description="Disordered" evidence="1">
    <location>
        <begin position="1"/>
        <end position="178"/>
    </location>
</feature>
<sequence length="441" mass="48273">MPTVEESFRPKGGGHPKSVQSAASIVPTTRSKSSTHRSSKSSAASSVSDTRSKSTKHRSSKSATTSPRRLTPQDPKTQTTNTLVDDYNKRRRPGATGTHAQSSSGSVASSKPGRLARLLKGLSSSGKGSDSQNRALGSAASSSKAPASVHASERGPVASSNTHLQRLSGAPEFPNDQNARIESWRKAVVPYKHEQQALVPFEQPRNSASTIKYPQPDNRVVLFKPSEEAASCSALVLHRTKENQQSSSVLRRDDHATRVARKHHAKSRSEYSQSRSGKSSGSSRAMSIDGNRSERQERPRPRHSSHRSSIRPGNPPPPPPPPPQFQGPRAPDQPPPEPTSAPRYRGKAPPRPLCESCIPQSHTEHLQRPPPPLPCTSPIYYPQDGISEFEREKLVTTQRLVEATEQLRVEMERHNDNAEAMCHQTPMYFGGFSFLPTFNNQ</sequence>
<feature type="compositionally biased region" description="Basic residues" evidence="1">
    <location>
        <begin position="300"/>
        <end position="309"/>
    </location>
</feature>
<dbReference type="Proteomes" id="UP000783213">
    <property type="component" value="Unassembled WGS sequence"/>
</dbReference>
<feature type="compositionally biased region" description="Polar residues" evidence="1">
    <location>
        <begin position="74"/>
        <end position="83"/>
    </location>
</feature>
<reference evidence="2 3" key="1">
    <citation type="journal article" date="2020" name="Genome Biol. Evol.">
        <title>Comparative genomics of Sclerotiniaceae.</title>
        <authorList>
            <person name="Valero Jimenez C.A."/>
            <person name="Steentjes M."/>
            <person name="Scholten O.E."/>
            <person name="Van Kan J.A.L."/>
        </authorList>
    </citation>
    <scope>NUCLEOTIDE SEQUENCE [LARGE SCALE GENOMIC DNA]</scope>
    <source>
        <strain evidence="2 3">B1</strain>
    </source>
</reference>
<protein>
    <submittedName>
        <fullName evidence="2">Uncharacterized protein</fullName>
    </submittedName>
</protein>
<dbReference type="EMBL" id="RCSX01000017">
    <property type="protein sequence ID" value="KAF7924270.1"/>
    <property type="molecule type" value="Genomic_DNA"/>
</dbReference>
<feature type="compositionally biased region" description="Low complexity" evidence="1">
    <location>
        <begin position="40"/>
        <end position="49"/>
    </location>
</feature>
<gene>
    <name evidence="2" type="ORF">EAE98_007321</name>
</gene>
<proteinExistence type="predicted"/>
<evidence type="ECO:0000313" key="3">
    <source>
        <dbReference type="Proteomes" id="UP000783213"/>
    </source>
</evidence>
<feature type="compositionally biased region" description="Pro residues" evidence="1">
    <location>
        <begin position="313"/>
        <end position="339"/>
    </location>
</feature>
<dbReference type="GeneID" id="62234094"/>
<comment type="caution">
    <text evidence="2">The sequence shown here is derived from an EMBL/GenBank/DDBJ whole genome shotgun (WGS) entry which is preliminary data.</text>
</comment>
<feature type="compositionally biased region" description="Low complexity" evidence="1">
    <location>
        <begin position="102"/>
        <end position="150"/>
    </location>
</feature>